<dbReference type="EMBL" id="ML996333">
    <property type="protein sequence ID" value="KAF2727423.1"/>
    <property type="molecule type" value="Genomic_DNA"/>
</dbReference>
<organism evidence="1 2">
    <name type="scientific">Polyplosphaeria fusca</name>
    <dbReference type="NCBI Taxonomy" id="682080"/>
    <lineage>
        <taxon>Eukaryota</taxon>
        <taxon>Fungi</taxon>
        <taxon>Dikarya</taxon>
        <taxon>Ascomycota</taxon>
        <taxon>Pezizomycotina</taxon>
        <taxon>Dothideomycetes</taxon>
        <taxon>Pleosporomycetidae</taxon>
        <taxon>Pleosporales</taxon>
        <taxon>Tetraplosphaeriaceae</taxon>
        <taxon>Polyplosphaeria</taxon>
    </lineage>
</organism>
<reference evidence="1" key="1">
    <citation type="journal article" date="2020" name="Stud. Mycol.">
        <title>101 Dothideomycetes genomes: a test case for predicting lifestyles and emergence of pathogens.</title>
        <authorList>
            <person name="Haridas S."/>
            <person name="Albert R."/>
            <person name="Binder M."/>
            <person name="Bloem J."/>
            <person name="Labutti K."/>
            <person name="Salamov A."/>
            <person name="Andreopoulos B."/>
            <person name="Baker S."/>
            <person name="Barry K."/>
            <person name="Bills G."/>
            <person name="Bluhm B."/>
            <person name="Cannon C."/>
            <person name="Castanera R."/>
            <person name="Culley D."/>
            <person name="Daum C."/>
            <person name="Ezra D."/>
            <person name="Gonzalez J."/>
            <person name="Henrissat B."/>
            <person name="Kuo A."/>
            <person name="Liang C."/>
            <person name="Lipzen A."/>
            <person name="Lutzoni F."/>
            <person name="Magnuson J."/>
            <person name="Mondo S."/>
            <person name="Nolan M."/>
            <person name="Ohm R."/>
            <person name="Pangilinan J."/>
            <person name="Park H.-J."/>
            <person name="Ramirez L."/>
            <person name="Alfaro M."/>
            <person name="Sun H."/>
            <person name="Tritt A."/>
            <person name="Yoshinaga Y."/>
            <person name="Zwiers L.-H."/>
            <person name="Turgeon B."/>
            <person name="Goodwin S."/>
            <person name="Spatafora J."/>
            <person name="Crous P."/>
            <person name="Grigoriev I."/>
        </authorList>
    </citation>
    <scope>NUCLEOTIDE SEQUENCE</scope>
    <source>
        <strain evidence="1">CBS 125425</strain>
    </source>
</reference>
<comment type="caution">
    <text evidence="1">The sequence shown here is derived from an EMBL/GenBank/DDBJ whole genome shotgun (WGS) entry which is preliminary data.</text>
</comment>
<proteinExistence type="predicted"/>
<accession>A0A9P4UW36</accession>
<evidence type="ECO:0000313" key="2">
    <source>
        <dbReference type="Proteomes" id="UP000799444"/>
    </source>
</evidence>
<dbReference type="AlphaFoldDB" id="A0A9P4UW36"/>
<protein>
    <submittedName>
        <fullName evidence="1">Uncharacterized protein</fullName>
    </submittedName>
</protein>
<dbReference type="Proteomes" id="UP000799444">
    <property type="component" value="Unassembled WGS sequence"/>
</dbReference>
<gene>
    <name evidence="1" type="ORF">EJ04DRAFT_594984</name>
</gene>
<name>A0A9P4UW36_9PLEO</name>
<dbReference type="OrthoDB" id="426718at2759"/>
<evidence type="ECO:0000313" key="1">
    <source>
        <dbReference type="EMBL" id="KAF2727423.1"/>
    </source>
</evidence>
<keyword evidence="2" id="KW-1185">Reference proteome</keyword>
<sequence length="251" mass="29055">MQDWNDIKEAAHVIWQATIIPDNPQLLITRNHKAVIICNGETIVIAFLGSNEDEIIKNMWFYGKGENWFDIPYPIFENEHHVHSFYRDTWHGMRQSTYNALDKAVENMLARGVVPKLAFMNIVEHVRGKYGSASSSPQQWAKDENLGSLIQHFTFAAVSSADQGYYTVLNELYGKHKIRAWDFMNHKDVTVHAHFFAFRAWRGHRYILPDAVERFFESEFGPQSNCILGYLKAAEWMAKNGTDQVKSAYSY</sequence>